<gene>
    <name evidence="1" type="ORF">G4L40_12095</name>
</gene>
<evidence type="ECO:0000313" key="2">
    <source>
        <dbReference type="Proteomes" id="UP000761423"/>
    </source>
</evidence>
<accession>A0ABX0IJK4</accession>
<sequence>METKKNISFRLLNIITEQFATFETENLLDTNNLQSDLQFSINPENRVVACKMKFQFLHEKQPIVALTVICNFDVEEKSWNENIISAKKITLPKHFLEHLCVITVGTSRGILHAKTENTAFNRFIIPTLNVSNLVTKDVVFEIKQ</sequence>
<protein>
    <submittedName>
        <fullName evidence="1">Uncharacterized protein</fullName>
    </submittedName>
</protein>
<evidence type="ECO:0000313" key="1">
    <source>
        <dbReference type="EMBL" id="NHM05446.1"/>
    </source>
</evidence>
<keyword evidence="2" id="KW-1185">Reference proteome</keyword>
<organism evidence="1 2">
    <name type="scientific">Flavobacterium celericrescens</name>
    <dbReference type="NCBI Taxonomy" id="2709780"/>
    <lineage>
        <taxon>Bacteria</taxon>
        <taxon>Pseudomonadati</taxon>
        <taxon>Bacteroidota</taxon>
        <taxon>Flavobacteriia</taxon>
        <taxon>Flavobacteriales</taxon>
        <taxon>Flavobacteriaceae</taxon>
        <taxon>Flavobacterium</taxon>
    </lineage>
</organism>
<name>A0ABX0IJK4_9FLAO</name>
<comment type="caution">
    <text evidence="1">The sequence shown here is derived from an EMBL/GenBank/DDBJ whole genome shotgun (WGS) entry which is preliminary data.</text>
</comment>
<proteinExistence type="predicted"/>
<reference evidence="1 2" key="1">
    <citation type="submission" date="2020-02" db="EMBL/GenBank/DDBJ databases">
        <authorList>
            <person name="Chen W.-M."/>
        </authorList>
    </citation>
    <scope>NUCLEOTIDE SEQUENCE [LARGE SCALE GENOMIC DNA]</scope>
    <source>
        <strain evidence="1 2">TWA-26</strain>
    </source>
</reference>
<dbReference type="RefSeq" id="WP_166237462.1">
    <property type="nucleotide sequence ID" value="NZ_JAAJBV010000011.1"/>
</dbReference>
<dbReference type="Proteomes" id="UP000761423">
    <property type="component" value="Unassembled WGS sequence"/>
</dbReference>
<dbReference type="EMBL" id="JAAJBV010000011">
    <property type="protein sequence ID" value="NHM05446.1"/>
    <property type="molecule type" value="Genomic_DNA"/>
</dbReference>